<dbReference type="PANTHER" id="PTHR42825">
    <property type="entry name" value="AMINO ACID AMINOTRANSFERASE"/>
    <property type="match status" value="1"/>
</dbReference>
<evidence type="ECO:0000256" key="5">
    <source>
        <dbReference type="ARBA" id="ARBA00005072"/>
    </source>
</evidence>
<evidence type="ECO:0000256" key="9">
    <source>
        <dbReference type="ARBA" id="ARBA00022679"/>
    </source>
</evidence>
<evidence type="ECO:0000313" key="16">
    <source>
        <dbReference type="Proteomes" id="UP000823769"/>
    </source>
</evidence>
<dbReference type="InterPro" id="IPR043131">
    <property type="entry name" value="BCAT-like_N"/>
</dbReference>
<dbReference type="PANTHER" id="PTHR42825:SF2">
    <property type="entry name" value="BRANCHED-CHAIN-AMINO-ACID AMINOTRANSFERASE 3, CHLOROPLASTIC-RELATED"/>
    <property type="match status" value="1"/>
</dbReference>
<comment type="function">
    <text evidence="2">Acts on leucine, isoleucine and valine.</text>
</comment>
<evidence type="ECO:0000256" key="10">
    <source>
        <dbReference type="ARBA" id="ARBA00022898"/>
    </source>
</evidence>
<comment type="cofactor">
    <cofactor evidence="1">
        <name>pyridoxal 5'-phosphate</name>
        <dbReference type="ChEBI" id="CHEBI:597326"/>
    </cofactor>
</comment>
<evidence type="ECO:0000256" key="13">
    <source>
        <dbReference type="ARBA" id="ARBA00049229"/>
    </source>
</evidence>
<evidence type="ECO:0000256" key="11">
    <source>
        <dbReference type="ARBA" id="ARBA00048212"/>
    </source>
</evidence>
<comment type="caution">
    <text evidence="15">The sequence shown here is derived from an EMBL/GenBank/DDBJ whole genome shotgun (WGS) entry which is preliminary data.</text>
</comment>
<dbReference type="InterPro" id="IPR036038">
    <property type="entry name" value="Aminotransferase-like"/>
</dbReference>
<keyword evidence="10" id="KW-0663">Pyridoxal phosphate</keyword>
<dbReference type="NCBIfam" id="NF009897">
    <property type="entry name" value="PRK13357.1"/>
    <property type="match status" value="1"/>
</dbReference>
<reference evidence="15" key="1">
    <citation type="submission" date="2020-10" db="EMBL/GenBank/DDBJ databases">
        <authorList>
            <person name="Gilroy R."/>
        </authorList>
    </citation>
    <scope>NUCLEOTIDE SEQUENCE</scope>
    <source>
        <strain evidence="15">B3-1481</strain>
    </source>
</reference>
<dbReference type="InterPro" id="IPR005786">
    <property type="entry name" value="B_amino_transII"/>
</dbReference>
<evidence type="ECO:0000256" key="8">
    <source>
        <dbReference type="ARBA" id="ARBA00022576"/>
    </source>
</evidence>
<proteinExistence type="inferred from homology"/>
<organism evidence="15 16">
    <name type="scientific">Candidatus Cryptobacteroides avistercoris</name>
    <dbReference type="NCBI Taxonomy" id="2840758"/>
    <lineage>
        <taxon>Bacteria</taxon>
        <taxon>Pseudomonadati</taxon>
        <taxon>Bacteroidota</taxon>
        <taxon>Bacteroidia</taxon>
        <taxon>Bacteroidales</taxon>
        <taxon>Candidatus Cryptobacteroides</taxon>
    </lineage>
</organism>
<feature type="modified residue" description="N6-(pyridoxal phosphate)lysine" evidence="14">
    <location>
        <position position="184"/>
    </location>
</feature>
<gene>
    <name evidence="15" type="ORF">IAB76_04170</name>
</gene>
<evidence type="ECO:0000256" key="14">
    <source>
        <dbReference type="PIRSR" id="PIRSR006468-1"/>
    </source>
</evidence>
<reference evidence="15" key="2">
    <citation type="journal article" date="2021" name="PeerJ">
        <title>Extensive microbial diversity within the chicken gut microbiome revealed by metagenomics and culture.</title>
        <authorList>
            <person name="Gilroy R."/>
            <person name="Ravi A."/>
            <person name="Getino M."/>
            <person name="Pursley I."/>
            <person name="Horton D.L."/>
            <person name="Alikhan N.F."/>
            <person name="Baker D."/>
            <person name="Gharbi K."/>
            <person name="Hall N."/>
            <person name="Watson M."/>
            <person name="Adriaenssens E.M."/>
            <person name="Foster-Nyarko E."/>
            <person name="Jarju S."/>
            <person name="Secka A."/>
            <person name="Antonio M."/>
            <person name="Oren A."/>
            <person name="Chaudhuri R.R."/>
            <person name="La Ragione R."/>
            <person name="Hildebrand F."/>
            <person name="Pallen M.J."/>
        </authorList>
    </citation>
    <scope>NUCLEOTIDE SEQUENCE</scope>
    <source>
        <strain evidence="15">B3-1481</strain>
    </source>
</reference>
<keyword evidence="9 15" id="KW-0808">Transferase</keyword>
<evidence type="ECO:0000313" key="15">
    <source>
        <dbReference type="EMBL" id="MBO8480291.1"/>
    </source>
</evidence>
<dbReference type="Gene3D" id="3.20.10.10">
    <property type="entry name" value="D-amino Acid Aminotransferase, subunit A, domain 2"/>
    <property type="match status" value="1"/>
</dbReference>
<comment type="pathway">
    <text evidence="5">Amino-acid biosynthesis; L-leucine biosynthesis; L-leucine from 3-methyl-2-oxobutanoate: step 4/4.</text>
</comment>
<dbReference type="PIRSF" id="PIRSF006468">
    <property type="entry name" value="BCAT1"/>
    <property type="match status" value="1"/>
</dbReference>
<dbReference type="NCBIfam" id="TIGR01123">
    <property type="entry name" value="ilvE_II"/>
    <property type="match status" value="1"/>
</dbReference>
<keyword evidence="8 15" id="KW-0032">Aminotransferase</keyword>
<dbReference type="InterPro" id="IPR001544">
    <property type="entry name" value="Aminotrans_IV"/>
</dbReference>
<evidence type="ECO:0000256" key="1">
    <source>
        <dbReference type="ARBA" id="ARBA00001933"/>
    </source>
</evidence>
<protein>
    <recommendedName>
        <fullName evidence="7">branched-chain-amino-acid transaminase</fullName>
        <ecNumber evidence="7">2.6.1.42</ecNumber>
    </recommendedName>
</protein>
<dbReference type="GO" id="GO:0009081">
    <property type="term" value="P:branched-chain amino acid metabolic process"/>
    <property type="evidence" value="ECO:0007669"/>
    <property type="project" value="InterPro"/>
</dbReference>
<accession>A0A9D9IY31</accession>
<dbReference type="AlphaFoldDB" id="A0A9D9IY31"/>
<sequence>MVELDWSNLAFSYRKTNAIIISRFKDGKWSEPEISNDFDFHLNAFAGVFHYANSCFEGLKAFRGADGKVRIFRPDENARRLIRSAARIGMAAPPEELFIRMCRMCVHENLDFLPPFGYNASLYIRPVLEGINPQINIVSSEEVMFAVMCLPVGTYADSKPLTPVSAVISRDFDRAAPNGTGAYKIAANYALAFYPYNAAHRLGYTELLFLDPATKTKVDEFGSSNFLAIKGDTYVTPLSDSVLPSITNKSLQTLAADLGLKVEKRVIPVEEIAEFDEIDACGTAVVITPVKSIDDKPRLEGDVVSRTWRMPSGDECGKVSRKLFQMIRGIQNGEEPDIHSWCYEL</sequence>
<dbReference type="Gene3D" id="3.30.470.10">
    <property type="match status" value="1"/>
</dbReference>
<dbReference type="CDD" id="cd01557">
    <property type="entry name" value="BCAT_beta_family"/>
    <property type="match status" value="1"/>
</dbReference>
<evidence type="ECO:0000256" key="7">
    <source>
        <dbReference type="ARBA" id="ARBA00013053"/>
    </source>
</evidence>
<dbReference type="Proteomes" id="UP000823769">
    <property type="component" value="Unassembled WGS sequence"/>
</dbReference>
<comment type="catalytic activity">
    <reaction evidence="13">
        <text>L-leucine + 2-oxoglutarate = 4-methyl-2-oxopentanoate + L-glutamate</text>
        <dbReference type="Rhea" id="RHEA:18321"/>
        <dbReference type="ChEBI" id="CHEBI:16810"/>
        <dbReference type="ChEBI" id="CHEBI:17865"/>
        <dbReference type="ChEBI" id="CHEBI:29985"/>
        <dbReference type="ChEBI" id="CHEBI:57427"/>
        <dbReference type="EC" id="2.6.1.42"/>
    </reaction>
</comment>
<comment type="catalytic activity">
    <reaction evidence="12">
        <text>L-isoleucine + 2-oxoglutarate = (S)-3-methyl-2-oxopentanoate + L-glutamate</text>
        <dbReference type="Rhea" id="RHEA:24801"/>
        <dbReference type="ChEBI" id="CHEBI:16810"/>
        <dbReference type="ChEBI" id="CHEBI:29985"/>
        <dbReference type="ChEBI" id="CHEBI:35146"/>
        <dbReference type="ChEBI" id="CHEBI:58045"/>
        <dbReference type="EC" id="2.6.1.42"/>
    </reaction>
</comment>
<evidence type="ECO:0000256" key="2">
    <source>
        <dbReference type="ARBA" id="ARBA00003109"/>
    </source>
</evidence>
<dbReference type="EMBL" id="JADILW010000062">
    <property type="protein sequence ID" value="MBO8480291.1"/>
    <property type="molecule type" value="Genomic_DNA"/>
</dbReference>
<evidence type="ECO:0000256" key="6">
    <source>
        <dbReference type="ARBA" id="ARBA00009320"/>
    </source>
</evidence>
<evidence type="ECO:0000256" key="3">
    <source>
        <dbReference type="ARBA" id="ARBA00004824"/>
    </source>
</evidence>
<dbReference type="InterPro" id="IPR043132">
    <property type="entry name" value="BCAT-like_C"/>
</dbReference>
<evidence type="ECO:0000256" key="12">
    <source>
        <dbReference type="ARBA" id="ARBA00048798"/>
    </source>
</evidence>
<comment type="pathway">
    <text evidence="3">Amino-acid biosynthesis; L-isoleucine biosynthesis; L-isoleucine from 2-oxobutanoate: step 4/4.</text>
</comment>
<comment type="pathway">
    <text evidence="4">Amino-acid biosynthesis; L-valine biosynthesis; L-valine from pyruvate: step 4/4.</text>
</comment>
<name>A0A9D9IY31_9BACT</name>
<dbReference type="Pfam" id="PF01063">
    <property type="entry name" value="Aminotran_4"/>
    <property type="match status" value="1"/>
</dbReference>
<dbReference type="SUPFAM" id="SSF56752">
    <property type="entry name" value="D-aminoacid aminotransferase-like PLP-dependent enzymes"/>
    <property type="match status" value="1"/>
</dbReference>
<evidence type="ECO:0000256" key="4">
    <source>
        <dbReference type="ARBA" id="ARBA00004931"/>
    </source>
</evidence>
<dbReference type="GO" id="GO:0004084">
    <property type="term" value="F:branched-chain-amino-acid transaminase activity"/>
    <property type="evidence" value="ECO:0007669"/>
    <property type="project" value="UniProtKB-EC"/>
</dbReference>
<dbReference type="InterPro" id="IPR033939">
    <property type="entry name" value="BCAT_family"/>
</dbReference>
<comment type="similarity">
    <text evidence="6">Belongs to the class-IV pyridoxal-phosphate-dependent aminotransferase family.</text>
</comment>
<dbReference type="EC" id="2.6.1.42" evidence="7"/>
<comment type="catalytic activity">
    <reaction evidence="11">
        <text>L-valine + 2-oxoglutarate = 3-methyl-2-oxobutanoate + L-glutamate</text>
        <dbReference type="Rhea" id="RHEA:24813"/>
        <dbReference type="ChEBI" id="CHEBI:11851"/>
        <dbReference type="ChEBI" id="CHEBI:16810"/>
        <dbReference type="ChEBI" id="CHEBI:29985"/>
        <dbReference type="ChEBI" id="CHEBI:57762"/>
        <dbReference type="EC" id="2.6.1.42"/>
    </reaction>
</comment>